<evidence type="ECO:0000313" key="2">
    <source>
        <dbReference type="EMBL" id="GAX25682.1"/>
    </source>
</evidence>
<comment type="caution">
    <text evidence="2">The sequence shown here is derived from an EMBL/GenBank/DDBJ whole genome shotgun (WGS) entry which is preliminary data.</text>
</comment>
<keyword evidence="3" id="KW-1185">Reference proteome</keyword>
<dbReference type="PROSITE" id="PS50206">
    <property type="entry name" value="RHODANESE_3"/>
    <property type="match status" value="1"/>
</dbReference>
<feature type="domain" description="Rhodanese" evidence="1">
    <location>
        <begin position="137"/>
        <end position="237"/>
    </location>
</feature>
<dbReference type="InterPro" id="IPR036873">
    <property type="entry name" value="Rhodanese-like_dom_sf"/>
</dbReference>
<dbReference type="SUPFAM" id="SSF52821">
    <property type="entry name" value="Rhodanese/Cell cycle control phosphatase"/>
    <property type="match status" value="1"/>
</dbReference>
<protein>
    <submittedName>
        <fullName evidence="2">UPF0176 protein</fullName>
    </submittedName>
</protein>
<sequence length="349" mass="39971">MESNESSSIEYEFTILALYQFLDHKLAPEVVADRRDQLEAFLRPKTARGMIILAQEGINGTICFPSEHRDAIMTHLLHDFPNLRTRLSYHKENVFFRLKVRIKSEIVTLGVNATASDPTLQVGTYVEPGDDWDKLLQDPNCLVVDTRNEYEYQVGTFHNAINPHTHSFVDFPEWIQNNMDQMKQVTKVAMFCTGGIRCGKATAYCMNLLKDSPQKPEIFHLKGGILGYLDAVPAEKSLFKGECYVFDRRTAVQHGLKPSTSYVPCHACRHPLTAEDRLHPDYEKGVSCHVCIDSRQTRRERYESRQKQMKLWDTHLHDRKERKLQNQLQRVDSATGVSNTGSLLIEGST</sequence>
<dbReference type="Gene3D" id="3.30.70.100">
    <property type="match status" value="1"/>
</dbReference>
<dbReference type="Gene3D" id="3.40.250.10">
    <property type="entry name" value="Rhodanese-like domain"/>
    <property type="match status" value="1"/>
</dbReference>
<dbReference type="OrthoDB" id="25002at2759"/>
<evidence type="ECO:0000313" key="3">
    <source>
        <dbReference type="Proteomes" id="UP000198406"/>
    </source>
</evidence>
<proteinExistence type="predicted"/>
<dbReference type="InterPro" id="IPR001763">
    <property type="entry name" value="Rhodanese-like_dom"/>
</dbReference>
<dbReference type="EMBL" id="BDSP01000229">
    <property type="protein sequence ID" value="GAX25682.1"/>
    <property type="molecule type" value="Genomic_DNA"/>
</dbReference>
<dbReference type="Proteomes" id="UP000198406">
    <property type="component" value="Unassembled WGS sequence"/>
</dbReference>
<reference evidence="2 3" key="1">
    <citation type="journal article" date="2015" name="Plant Cell">
        <title>Oil accumulation by the oleaginous diatom Fistulifera solaris as revealed by the genome and transcriptome.</title>
        <authorList>
            <person name="Tanaka T."/>
            <person name="Maeda Y."/>
            <person name="Veluchamy A."/>
            <person name="Tanaka M."/>
            <person name="Abida H."/>
            <person name="Marechal E."/>
            <person name="Bowler C."/>
            <person name="Muto M."/>
            <person name="Sunaga Y."/>
            <person name="Tanaka M."/>
            <person name="Yoshino T."/>
            <person name="Taniguchi T."/>
            <person name="Fukuda Y."/>
            <person name="Nemoto M."/>
            <person name="Matsumoto M."/>
            <person name="Wong P.S."/>
            <person name="Aburatani S."/>
            <person name="Fujibuchi W."/>
        </authorList>
    </citation>
    <scope>NUCLEOTIDE SEQUENCE [LARGE SCALE GENOMIC DNA]</scope>
    <source>
        <strain evidence="2 3">JPCC DA0580</strain>
    </source>
</reference>
<dbReference type="InterPro" id="IPR020936">
    <property type="entry name" value="TrhO"/>
</dbReference>
<accession>A0A1Z5KHX0</accession>
<dbReference type="CDD" id="cd01518">
    <property type="entry name" value="RHOD_YceA"/>
    <property type="match status" value="1"/>
</dbReference>
<dbReference type="SMART" id="SM00450">
    <property type="entry name" value="RHOD"/>
    <property type="match status" value="1"/>
</dbReference>
<dbReference type="NCBIfam" id="NF001136">
    <property type="entry name" value="PRK00142.1-4"/>
    <property type="match status" value="1"/>
</dbReference>
<dbReference type="InterPro" id="IPR040503">
    <property type="entry name" value="TRHO_N"/>
</dbReference>
<dbReference type="Pfam" id="PF17773">
    <property type="entry name" value="UPF0176_N"/>
    <property type="match status" value="1"/>
</dbReference>
<dbReference type="PANTHER" id="PTHR43268:SF3">
    <property type="entry name" value="RHODANESE-LIKE DOMAIN-CONTAINING PROTEIN 7-RELATED"/>
    <property type="match status" value="1"/>
</dbReference>
<name>A0A1Z5KHX0_FISSO</name>
<dbReference type="InParanoid" id="A0A1Z5KHX0"/>
<evidence type="ECO:0000259" key="1">
    <source>
        <dbReference type="PROSITE" id="PS50206"/>
    </source>
</evidence>
<dbReference type="PANTHER" id="PTHR43268">
    <property type="entry name" value="THIOSULFATE SULFURTRANSFERASE/RHODANESE-LIKE DOMAIN-CONTAINING PROTEIN 2"/>
    <property type="match status" value="1"/>
</dbReference>
<gene>
    <name evidence="2" type="ORF">FisN_15Lh051</name>
</gene>
<dbReference type="Pfam" id="PF00581">
    <property type="entry name" value="Rhodanese"/>
    <property type="match status" value="1"/>
</dbReference>
<dbReference type="AlphaFoldDB" id="A0A1Z5KHX0"/>
<organism evidence="2 3">
    <name type="scientific">Fistulifera solaris</name>
    <name type="common">Oleaginous diatom</name>
    <dbReference type="NCBI Taxonomy" id="1519565"/>
    <lineage>
        <taxon>Eukaryota</taxon>
        <taxon>Sar</taxon>
        <taxon>Stramenopiles</taxon>
        <taxon>Ochrophyta</taxon>
        <taxon>Bacillariophyta</taxon>
        <taxon>Bacillariophyceae</taxon>
        <taxon>Bacillariophycidae</taxon>
        <taxon>Naviculales</taxon>
        <taxon>Naviculaceae</taxon>
        <taxon>Fistulifera</taxon>
    </lineage>
</organism>